<feature type="compositionally biased region" description="Low complexity" evidence="1">
    <location>
        <begin position="45"/>
        <end position="63"/>
    </location>
</feature>
<gene>
    <name evidence="2" type="ORF">NDU88_002639</name>
</gene>
<feature type="compositionally biased region" description="Low complexity" evidence="1">
    <location>
        <begin position="125"/>
        <end position="135"/>
    </location>
</feature>
<feature type="region of interest" description="Disordered" evidence="1">
    <location>
        <begin position="1"/>
        <end position="21"/>
    </location>
</feature>
<dbReference type="Proteomes" id="UP001066276">
    <property type="component" value="Chromosome 8"/>
</dbReference>
<feature type="compositionally biased region" description="Polar residues" evidence="1">
    <location>
        <begin position="136"/>
        <end position="147"/>
    </location>
</feature>
<evidence type="ECO:0000256" key="1">
    <source>
        <dbReference type="SAM" id="MobiDB-lite"/>
    </source>
</evidence>
<organism evidence="2 3">
    <name type="scientific">Pleurodeles waltl</name>
    <name type="common">Iberian ribbed newt</name>
    <dbReference type="NCBI Taxonomy" id="8319"/>
    <lineage>
        <taxon>Eukaryota</taxon>
        <taxon>Metazoa</taxon>
        <taxon>Chordata</taxon>
        <taxon>Craniata</taxon>
        <taxon>Vertebrata</taxon>
        <taxon>Euteleostomi</taxon>
        <taxon>Amphibia</taxon>
        <taxon>Batrachia</taxon>
        <taxon>Caudata</taxon>
        <taxon>Salamandroidea</taxon>
        <taxon>Salamandridae</taxon>
        <taxon>Pleurodelinae</taxon>
        <taxon>Pleurodeles</taxon>
    </lineage>
</organism>
<dbReference type="EMBL" id="JANPWB010000012">
    <property type="protein sequence ID" value="KAJ1114401.1"/>
    <property type="molecule type" value="Genomic_DNA"/>
</dbReference>
<evidence type="ECO:0000313" key="2">
    <source>
        <dbReference type="EMBL" id="KAJ1114401.1"/>
    </source>
</evidence>
<dbReference type="AlphaFoldDB" id="A0AAV7NFZ6"/>
<sequence>MFAPLPLSRRGTAPPDSASPDFQGSCFLYWASAVPRMGDLPGSPSPQRLALAARRSRRYSGSAPGPPLFVLVGPEPLPSWLLRPAIQSCHTRAHSVTSVPGLREGHQAAGASLLRHLQKKLSDAPGSIPGSPSGPQLHTCSGNVDGP</sequence>
<evidence type="ECO:0000313" key="3">
    <source>
        <dbReference type="Proteomes" id="UP001066276"/>
    </source>
</evidence>
<protein>
    <submittedName>
        <fullName evidence="2">Uncharacterized protein</fullName>
    </submittedName>
</protein>
<keyword evidence="3" id="KW-1185">Reference proteome</keyword>
<proteinExistence type="predicted"/>
<feature type="region of interest" description="Disordered" evidence="1">
    <location>
        <begin position="40"/>
        <end position="68"/>
    </location>
</feature>
<comment type="caution">
    <text evidence="2">The sequence shown here is derived from an EMBL/GenBank/DDBJ whole genome shotgun (WGS) entry which is preliminary data.</text>
</comment>
<feature type="region of interest" description="Disordered" evidence="1">
    <location>
        <begin position="119"/>
        <end position="147"/>
    </location>
</feature>
<accession>A0AAV7NFZ6</accession>
<reference evidence="2" key="1">
    <citation type="journal article" date="2022" name="bioRxiv">
        <title>Sequencing and chromosome-scale assembly of the giantPleurodeles waltlgenome.</title>
        <authorList>
            <person name="Brown T."/>
            <person name="Elewa A."/>
            <person name="Iarovenko S."/>
            <person name="Subramanian E."/>
            <person name="Araus A.J."/>
            <person name="Petzold A."/>
            <person name="Susuki M."/>
            <person name="Suzuki K.-i.T."/>
            <person name="Hayashi T."/>
            <person name="Toyoda A."/>
            <person name="Oliveira C."/>
            <person name="Osipova E."/>
            <person name="Leigh N.D."/>
            <person name="Simon A."/>
            <person name="Yun M.H."/>
        </authorList>
    </citation>
    <scope>NUCLEOTIDE SEQUENCE</scope>
    <source>
        <strain evidence="2">20211129_DDA</strain>
        <tissue evidence="2">Liver</tissue>
    </source>
</reference>
<name>A0AAV7NFZ6_PLEWA</name>